<dbReference type="InterPro" id="IPR002934">
    <property type="entry name" value="Polymerase_NTP_transf_dom"/>
</dbReference>
<dbReference type="EMBL" id="AP012029">
    <property type="protein sequence ID" value="BAJ64671.1"/>
    <property type="molecule type" value="Genomic_DNA"/>
</dbReference>
<feature type="domain" description="Polymerase nucleotidyl transferase" evidence="1">
    <location>
        <begin position="20"/>
        <end position="63"/>
    </location>
</feature>
<dbReference type="AlphaFoldDB" id="E8N0C2"/>
<dbReference type="SUPFAM" id="SSF81301">
    <property type="entry name" value="Nucleotidyltransferase"/>
    <property type="match status" value="1"/>
</dbReference>
<dbReference type="InterPro" id="IPR025117">
    <property type="entry name" value="DUF4037"/>
</dbReference>
<reference evidence="3 4" key="1">
    <citation type="submission" date="2010-12" db="EMBL/GenBank/DDBJ databases">
        <title>Whole genome sequence of Anaerolinea thermophila UNI-1.</title>
        <authorList>
            <person name="Narita-Yamada S."/>
            <person name="Kishi E."/>
            <person name="Watanabe Y."/>
            <person name="Takasaki K."/>
            <person name="Ankai A."/>
            <person name="Oguchi A."/>
            <person name="Fukui S."/>
            <person name="Takahashi M."/>
            <person name="Yashiro I."/>
            <person name="Hosoyama A."/>
            <person name="Sekiguchi Y."/>
            <person name="Hanada S."/>
            <person name="Fujita N."/>
        </authorList>
    </citation>
    <scope>NUCLEOTIDE SEQUENCE [LARGE SCALE GENOMIC DNA]</scope>
    <source>
        <strain evidence="4">DSM 14523 / JCM 11388 / NBRC 100420 / UNI-1</strain>
    </source>
</reference>
<dbReference type="STRING" id="926569.ANT_26450"/>
<sequence length="297" mass="33314">MWSMLPGLSFLPEAKRQLLETLVERLSKIEGLVAVVLGGSYASGTFHEASDMDIGLYYEESAPFSIEDIRTVAQEAAENGNVTVTGFYEWGPWVNGGAWIHTPHGKVDFLYRNLNQVQRTIAEAREGIVHHDYDQQPTYGWYSVIYLAETQICIPLYDPEGRVSQLKQEVAPYPPKLKQKILADSLWSVEFTLLHARGFATQGDVYNTVGCLTRAASNLTQALFALNERYFIRDKKVMKTLAGFSILPLGYADTLQDILAYPGRRAAELIQSVQAMEQVWQSVVALPGVDYAPKFRL</sequence>
<dbReference type="Pfam" id="PF13228">
    <property type="entry name" value="DUF4037"/>
    <property type="match status" value="1"/>
</dbReference>
<dbReference type="InterPro" id="IPR043519">
    <property type="entry name" value="NT_sf"/>
</dbReference>
<name>E8N0C2_ANATU</name>
<accession>E8N0C2</accession>
<gene>
    <name evidence="3" type="ordered locus">ANT_26450</name>
</gene>
<dbReference type="KEGG" id="atm:ANT_26450"/>
<evidence type="ECO:0008006" key="5">
    <source>
        <dbReference type="Google" id="ProtNLM"/>
    </source>
</evidence>
<dbReference type="Proteomes" id="UP000008922">
    <property type="component" value="Chromosome"/>
</dbReference>
<dbReference type="Pfam" id="PF01909">
    <property type="entry name" value="NTP_transf_2"/>
    <property type="match status" value="1"/>
</dbReference>
<protein>
    <recommendedName>
        <fullName evidence="5">Polymerase nucleotidyl transferase domain-containing protein</fullName>
    </recommendedName>
</protein>
<organism evidence="3 4">
    <name type="scientific">Anaerolinea thermophila (strain DSM 14523 / JCM 11388 / NBRC 100420 / UNI-1)</name>
    <dbReference type="NCBI Taxonomy" id="926569"/>
    <lineage>
        <taxon>Bacteria</taxon>
        <taxon>Bacillati</taxon>
        <taxon>Chloroflexota</taxon>
        <taxon>Anaerolineae</taxon>
        <taxon>Anaerolineales</taxon>
        <taxon>Anaerolineaceae</taxon>
        <taxon>Anaerolinea</taxon>
    </lineage>
</organism>
<evidence type="ECO:0000259" key="2">
    <source>
        <dbReference type="Pfam" id="PF13228"/>
    </source>
</evidence>
<dbReference type="eggNOG" id="COG1708">
    <property type="taxonomic scope" value="Bacteria"/>
</dbReference>
<proteinExistence type="predicted"/>
<dbReference type="GO" id="GO:0016779">
    <property type="term" value="F:nucleotidyltransferase activity"/>
    <property type="evidence" value="ECO:0007669"/>
    <property type="project" value="InterPro"/>
</dbReference>
<dbReference type="HOGENOM" id="CLU_069366_1_0_0"/>
<dbReference type="InParanoid" id="E8N0C2"/>
<feature type="domain" description="DUF4037" evidence="2">
    <location>
        <begin position="156"/>
        <end position="231"/>
    </location>
</feature>
<evidence type="ECO:0000313" key="3">
    <source>
        <dbReference type="EMBL" id="BAJ64671.1"/>
    </source>
</evidence>
<evidence type="ECO:0000313" key="4">
    <source>
        <dbReference type="Proteomes" id="UP000008922"/>
    </source>
</evidence>
<evidence type="ECO:0000259" key="1">
    <source>
        <dbReference type="Pfam" id="PF01909"/>
    </source>
</evidence>
<dbReference type="Gene3D" id="3.30.460.10">
    <property type="entry name" value="Beta Polymerase, domain 2"/>
    <property type="match status" value="1"/>
</dbReference>
<keyword evidence="4" id="KW-1185">Reference proteome</keyword>